<dbReference type="Pfam" id="PF02080">
    <property type="entry name" value="TrkA_C"/>
    <property type="match status" value="1"/>
</dbReference>
<name>X1UQ72_9ZZZZ</name>
<dbReference type="PANTHER" id="PTHR43833:SF5">
    <property type="entry name" value="TRK SYSTEM POTASSIUM UPTAKE PROTEIN TRKA"/>
    <property type="match status" value="1"/>
</dbReference>
<evidence type="ECO:0000259" key="4">
    <source>
        <dbReference type="PROSITE" id="PS51202"/>
    </source>
</evidence>
<dbReference type="Gene3D" id="3.30.70.1450">
    <property type="entry name" value="Regulator of K+ conductance, C-terminal domain"/>
    <property type="match status" value="1"/>
</dbReference>
<dbReference type="SUPFAM" id="SSF116726">
    <property type="entry name" value="TrkA C-terminal domain-like"/>
    <property type="match status" value="1"/>
</dbReference>
<dbReference type="SUPFAM" id="SSF51735">
    <property type="entry name" value="NAD(P)-binding Rossmann-fold domains"/>
    <property type="match status" value="1"/>
</dbReference>
<dbReference type="PROSITE" id="PS51201">
    <property type="entry name" value="RCK_N"/>
    <property type="match status" value="1"/>
</dbReference>
<dbReference type="InterPro" id="IPR036721">
    <property type="entry name" value="RCK_C_sf"/>
</dbReference>
<evidence type="ECO:0000256" key="1">
    <source>
        <dbReference type="ARBA" id="ARBA00022448"/>
    </source>
</evidence>
<comment type="caution">
    <text evidence="5">The sequence shown here is derived from an EMBL/GenBank/DDBJ whole genome shotgun (WGS) entry which is preliminary data.</text>
</comment>
<feature type="non-terminal residue" evidence="5">
    <location>
        <position position="1"/>
    </location>
</feature>
<evidence type="ECO:0000259" key="3">
    <source>
        <dbReference type="PROSITE" id="PS51201"/>
    </source>
</evidence>
<dbReference type="PROSITE" id="PS51202">
    <property type="entry name" value="RCK_C"/>
    <property type="match status" value="1"/>
</dbReference>
<dbReference type="Pfam" id="PF02254">
    <property type="entry name" value="TrkA_N"/>
    <property type="match status" value="1"/>
</dbReference>
<accession>X1UQ72</accession>
<dbReference type="GO" id="GO:0008324">
    <property type="term" value="F:monoatomic cation transmembrane transporter activity"/>
    <property type="evidence" value="ECO:0007669"/>
    <property type="project" value="InterPro"/>
</dbReference>
<dbReference type="InterPro" id="IPR036291">
    <property type="entry name" value="NAD(P)-bd_dom_sf"/>
</dbReference>
<dbReference type="AlphaFoldDB" id="X1UQ72"/>
<reference evidence="5" key="1">
    <citation type="journal article" date="2014" name="Front. Microbiol.">
        <title>High frequency of phylogenetically diverse reductive dehalogenase-homologous genes in deep subseafloor sedimentary metagenomes.</title>
        <authorList>
            <person name="Kawai M."/>
            <person name="Futagami T."/>
            <person name="Toyoda A."/>
            <person name="Takaki Y."/>
            <person name="Nishi S."/>
            <person name="Hori S."/>
            <person name="Arai W."/>
            <person name="Tsubouchi T."/>
            <person name="Morono Y."/>
            <person name="Uchiyama I."/>
            <person name="Ito T."/>
            <person name="Fujiyama A."/>
            <person name="Inagaki F."/>
            <person name="Takami H."/>
        </authorList>
    </citation>
    <scope>NUCLEOTIDE SEQUENCE</scope>
    <source>
        <strain evidence="5">Expedition CK06-06</strain>
    </source>
</reference>
<sequence length="187" mass="20283">TICENIVGEMGSVCIRGDGCEASTLAGVGTSRADMLIAVTGDDEDNLVACQVAKHKFNVPRTIARIRNPKNEDIFKKLGIDVTVSSTNIILEHLKEEVPTHPLTHLLTIRDKGLEVVQVKIPPEAITIGKAIKELSLPPKSTLSLIIRKEHKPIIPKSNTILQAEDQIIAVTTPESEEALRATLRGS</sequence>
<keyword evidence="2" id="KW-0406">Ion transport</keyword>
<dbReference type="GO" id="GO:0006813">
    <property type="term" value="P:potassium ion transport"/>
    <property type="evidence" value="ECO:0007669"/>
    <property type="project" value="InterPro"/>
</dbReference>
<proteinExistence type="predicted"/>
<dbReference type="PANTHER" id="PTHR43833">
    <property type="entry name" value="POTASSIUM CHANNEL PROTEIN 2-RELATED-RELATED"/>
    <property type="match status" value="1"/>
</dbReference>
<organism evidence="5">
    <name type="scientific">marine sediment metagenome</name>
    <dbReference type="NCBI Taxonomy" id="412755"/>
    <lineage>
        <taxon>unclassified sequences</taxon>
        <taxon>metagenomes</taxon>
        <taxon>ecological metagenomes</taxon>
    </lineage>
</organism>
<gene>
    <name evidence="5" type="ORF">S12H4_30162</name>
</gene>
<dbReference type="InterPro" id="IPR006037">
    <property type="entry name" value="RCK_C"/>
</dbReference>
<dbReference type="EMBL" id="BARW01017461">
    <property type="protein sequence ID" value="GAJ02026.1"/>
    <property type="molecule type" value="Genomic_DNA"/>
</dbReference>
<dbReference type="InterPro" id="IPR050721">
    <property type="entry name" value="Trk_Ktr_HKT_K-transport"/>
</dbReference>
<evidence type="ECO:0000256" key="2">
    <source>
        <dbReference type="ARBA" id="ARBA00023065"/>
    </source>
</evidence>
<dbReference type="InterPro" id="IPR003148">
    <property type="entry name" value="RCK_N"/>
</dbReference>
<dbReference type="Gene3D" id="3.40.50.720">
    <property type="entry name" value="NAD(P)-binding Rossmann-like Domain"/>
    <property type="match status" value="1"/>
</dbReference>
<feature type="domain" description="RCK C-terminal" evidence="4">
    <location>
        <begin position="104"/>
        <end position="186"/>
    </location>
</feature>
<protein>
    <submittedName>
        <fullName evidence="5">Uncharacterized protein</fullName>
    </submittedName>
</protein>
<keyword evidence="1" id="KW-0813">Transport</keyword>
<evidence type="ECO:0000313" key="5">
    <source>
        <dbReference type="EMBL" id="GAJ02026.1"/>
    </source>
</evidence>
<feature type="domain" description="RCK N-terminal" evidence="3">
    <location>
        <begin position="1"/>
        <end position="86"/>
    </location>
</feature>